<dbReference type="AlphaFoldDB" id="A0A562JX23"/>
<dbReference type="PROSITE" id="PS51257">
    <property type="entry name" value="PROKAR_LIPOPROTEIN"/>
    <property type="match status" value="1"/>
</dbReference>
<dbReference type="EMBL" id="VLKI01000004">
    <property type="protein sequence ID" value="TWH87731.1"/>
    <property type="molecule type" value="Genomic_DNA"/>
</dbReference>
<feature type="chain" id="PRO_5039326054" description="Lipoprotein" evidence="1">
    <location>
        <begin position="19"/>
        <end position="397"/>
    </location>
</feature>
<dbReference type="Proteomes" id="UP000318667">
    <property type="component" value="Unassembled WGS sequence"/>
</dbReference>
<feature type="signal peptide" evidence="1">
    <location>
        <begin position="1"/>
        <end position="18"/>
    </location>
</feature>
<protein>
    <recommendedName>
        <fullName evidence="4">Lipoprotein</fullName>
    </recommendedName>
</protein>
<gene>
    <name evidence="2" type="ORF">IQ19_01978</name>
</gene>
<reference evidence="2 3" key="1">
    <citation type="journal article" date="2015" name="Stand. Genomic Sci.">
        <title>Genomic Encyclopedia of Bacterial and Archaeal Type Strains, Phase III: the genomes of soil and plant-associated and newly described type strains.</title>
        <authorList>
            <person name="Whitman W.B."/>
            <person name="Woyke T."/>
            <person name="Klenk H.P."/>
            <person name="Zhou Y."/>
            <person name="Lilburn T.G."/>
            <person name="Beck B.J."/>
            <person name="De Vos P."/>
            <person name="Vandamme P."/>
            <person name="Eisen J.A."/>
            <person name="Garrity G."/>
            <person name="Hugenholtz P."/>
            <person name="Kyrpides N.C."/>
        </authorList>
    </citation>
    <scope>NUCLEOTIDE SEQUENCE [LARGE SCALE GENOMIC DNA]</scope>
    <source>
        <strain evidence="2 3">CGMCC 1.10115</strain>
    </source>
</reference>
<evidence type="ECO:0008006" key="4">
    <source>
        <dbReference type="Google" id="ProtNLM"/>
    </source>
</evidence>
<organism evidence="2 3">
    <name type="scientific">Cytobacillus oceanisediminis</name>
    <dbReference type="NCBI Taxonomy" id="665099"/>
    <lineage>
        <taxon>Bacteria</taxon>
        <taxon>Bacillati</taxon>
        <taxon>Bacillota</taxon>
        <taxon>Bacilli</taxon>
        <taxon>Bacillales</taxon>
        <taxon>Bacillaceae</taxon>
        <taxon>Cytobacillus</taxon>
    </lineage>
</organism>
<proteinExistence type="predicted"/>
<keyword evidence="3" id="KW-1185">Reference proteome</keyword>
<name>A0A562JX23_9BACI</name>
<comment type="caution">
    <text evidence="2">The sequence shown here is derived from an EMBL/GenBank/DDBJ whole genome shotgun (WGS) entry which is preliminary data.</text>
</comment>
<keyword evidence="1" id="KW-0732">Signal</keyword>
<accession>A0A562JX23</accession>
<evidence type="ECO:0000313" key="2">
    <source>
        <dbReference type="EMBL" id="TWH87731.1"/>
    </source>
</evidence>
<dbReference type="OrthoDB" id="2817982at2"/>
<evidence type="ECO:0000256" key="1">
    <source>
        <dbReference type="SAM" id="SignalP"/>
    </source>
</evidence>
<dbReference type="RefSeq" id="WP_144542203.1">
    <property type="nucleotide sequence ID" value="NZ_CBCSDC010000001.1"/>
</dbReference>
<evidence type="ECO:0000313" key="3">
    <source>
        <dbReference type="Proteomes" id="UP000318667"/>
    </source>
</evidence>
<dbReference type="GeneID" id="65403177"/>
<sequence length="397" mass="45197">MKNFIYIISMVMLSSVIAGCSSETNASLNTEDVTFKKEDKVEAENKFPAVKTEGKEKKDTAWLNNESLYQFEAADGKQKYIVYLFAENESNTILEEDSQKGKKGDSYYRGHYSVYLAEKESDVAFKQDVLSENGEMVFNPSKEQAYTLKMRNKTIISVFQPKGKDGAKGHLLAIKDGEIIEISSEKEVITSSLAKIKRVNQKFIQTAQSKQDKLVFSTWLFNEETLSLTLHDREELESENNNASWMNQWIEDEAYYYPFKNLELSSDVIEKAKQGIPLGSPYPIGTNITEIIKSEPDFIEKNPEDNSPYVRYPDITYYFERETGNVTAISIPGQRMRTTIDEIKTLFGNPAEVFDEPNSGGTISVYTADKYSIEVFSDEEDQVSKIYLTKSTKNHAE</sequence>